<evidence type="ECO:0000256" key="2">
    <source>
        <dbReference type="ARBA" id="ARBA00022692"/>
    </source>
</evidence>
<feature type="transmembrane region" description="Helical" evidence="5">
    <location>
        <begin position="137"/>
        <end position="159"/>
    </location>
</feature>
<feature type="domain" description="Nodulin-like" evidence="7">
    <location>
        <begin position="7"/>
        <end position="252"/>
    </location>
</feature>
<dbReference type="GeneID" id="115757126"/>
<feature type="transmembrane region" description="Helical" evidence="5">
    <location>
        <begin position="165"/>
        <end position="186"/>
    </location>
</feature>
<evidence type="ECO:0000313" key="10">
    <source>
        <dbReference type="RefSeq" id="XP_030553092.1"/>
    </source>
</evidence>
<feature type="transmembrane region" description="Helical" evidence="5">
    <location>
        <begin position="445"/>
        <end position="466"/>
    </location>
</feature>
<feature type="chain" id="PRO_5044667067" evidence="6">
    <location>
        <begin position="22"/>
        <end position="564"/>
    </location>
</feature>
<protein>
    <submittedName>
        <fullName evidence="10">Protein NUCLEAR FUSION DEFECTIVE 4-like isoform X1</fullName>
    </submittedName>
</protein>
<dbReference type="PANTHER" id="PTHR21576">
    <property type="entry name" value="UNCHARACTERIZED NODULIN-LIKE PROTEIN"/>
    <property type="match status" value="1"/>
</dbReference>
<dbReference type="PANTHER" id="PTHR21576:SF134">
    <property type="entry name" value="NODULIN-LIKE DOMAIN-CONTAINING PROTEIN"/>
    <property type="match status" value="1"/>
</dbReference>
<evidence type="ECO:0000256" key="1">
    <source>
        <dbReference type="ARBA" id="ARBA00004141"/>
    </source>
</evidence>
<evidence type="ECO:0000313" key="9">
    <source>
        <dbReference type="Proteomes" id="UP000827889"/>
    </source>
</evidence>
<feature type="transmembrane region" description="Helical" evidence="5">
    <location>
        <begin position="526"/>
        <end position="545"/>
    </location>
</feature>
<proteinExistence type="predicted"/>
<reference evidence="10" key="1">
    <citation type="submission" date="2025-08" db="UniProtKB">
        <authorList>
            <consortium name="RefSeq"/>
        </authorList>
    </citation>
    <scope>IDENTIFICATION</scope>
    <source>
        <tissue evidence="10">Leaf</tissue>
    </source>
</reference>
<feature type="transmembrane region" description="Helical" evidence="5">
    <location>
        <begin position="71"/>
        <end position="93"/>
    </location>
</feature>
<comment type="subcellular location">
    <subcellularLocation>
        <location evidence="1">Membrane</location>
        <topology evidence="1">Multi-pass membrane protein</topology>
    </subcellularLocation>
</comment>
<dbReference type="InterPro" id="IPR010658">
    <property type="entry name" value="Nodulin-like"/>
</dbReference>
<feature type="transmembrane region" description="Helical" evidence="5">
    <location>
        <begin position="236"/>
        <end position="257"/>
    </location>
</feature>
<evidence type="ECO:0000259" key="8">
    <source>
        <dbReference type="Pfam" id="PF23262"/>
    </source>
</evidence>
<accession>A0A8B8R0U1</accession>
<feature type="transmembrane region" description="Helical" evidence="5">
    <location>
        <begin position="99"/>
        <end position="125"/>
    </location>
</feature>
<sequence>MAGQSRKWMILVATTWIQAFTGTNFDFSSYSSDLKTALGISQVELNYLSVASDMGKAFGWCSGVCLRHLPLWSVMFMAAFMGLLGYGALWLLIQQVISLPYFLVFFLSLLAGCSICWFNTVCYVLCIRNFQSNRALALALTISFNGVTAALYTLIANAINSDDDTLYPFLNAIVPLFTSGVVLLPILRQPPPQQLPPDAIRRDSHIFLFLNAVAVLTGLYLLLLNPLSYNSYRARLLLAGAILLLVLPLCLPGLVYAREWARRVISSSLSLNGSTFSLVDVDDLELHKELIGSEPAAINAPMTGNGNRSTFILRAKDGCCGNVMEKDQLTVLGEEHSVRLLVRRWDFWLYYLAYLCGGTIGLVYSNNLGQISQSLGYGTQTSAFVTLYSSCSFFGRLLAAGPDFLRDKIYFARTGWLAIALVPTPIAFILLATSGNETILRAGTGLIGLSSGFVFSAAVSVTSELFGPNSAGVNHNILITNIPIGSLLYGLLAALVYDAGAETTARQSLLGDATICMGRKCYQQTFIWWACISVVGLASSILLFLRTKPAYDRFERNRNRTDFS</sequence>
<dbReference type="Gene3D" id="1.20.1250.20">
    <property type="entry name" value="MFS general substrate transporter like domains"/>
    <property type="match status" value="2"/>
</dbReference>
<dbReference type="GO" id="GO:0016020">
    <property type="term" value="C:membrane"/>
    <property type="evidence" value="ECO:0007669"/>
    <property type="project" value="UniProtKB-SubCell"/>
</dbReference>
<dbReference type="Pfam" id="PF06813">
    <property type="entry name" value="Nodulin-like"/>
    <property type="match status" value="1"/>
</dbReference>
<feature type="transmembrane region" description="Helical" evidence="5">
    <location>
        <begin position="410"/>
        <end position="433"/>
    </location>
</feature>
<dbReference type="Pfam" id="PF23262">
    <property type="entry name" value="NFD4_C"/>
    <property type="match status" value="1"/>
</dbReference>
<dbReference type="OrthoDB" id="410267at2759"/>
<dbReference type="InterPro" id="IPR056555">
    <property type="entry name" value="NFD4_C"/>
</dbReference>
<feature type="transmembrane region" description="Helical" evidence="5">
    <location>
        <begin position="347"/>
        <end position="365"/>
    </location>
</feature>
<feature type="signal peptide" evidence="6">
    <location>
        <begin position="1"/>
        <end position="21"/>
    </location>
</feature>
<dbReference type="RefSeq" id="XP_030553092.1">
    <property type="nucleotide sequence ID" value="XM_030697232.2"/>
</dbReference>
<keyword evidence="2 5" id="KW-0812">Transmembrane</keyword>
<gene>
    <name evidence="10" type="primary">LOC115757126</name>
</gene>
<organism evidence="9 10">
    <name type="scientific">Rhodamnia argentea</name>
    <dbReference type="NCBI Taxonomy" id="178133"/>
    <lineage>
        <taxon>Eukaryota</taxon>
        <taxon>Viridiplantae</taxon>
        <taxon>Streptophyta</taxon>
        <taxon>Embryophyta</taxon>
        <taxon>Tracheophyta</taxon>
        <taxon>Spermatophyta</taxon>
        <taxon>Magnoliopsida</taxon>
        <taxon>eudicotyledons</taxon>
        <taxon>Gunneridae</taxon>
        <taxon>Pentapetalae</taxon>
        <taxon>rosids</taxon>
        <taxon>malvids</taxon>
        <taxon>Myrtales</taxon>
        <taxon>Myrtaceae</taxon>
        <taxon>Myrtoideae</taxon>
        <taxon>Myrteae</taxon>
        <taxon>Australasian group</taxon>
        <taxon>Rhodamnia</taxon>
    </lineage>
</organism>
<evidence type="ECO:0000256" key="5">
    <source>
        <dbReference type="SAM" id="Phobius"/>
    </source>
</evidence>
<name>A0A8B8R0U1_9MYRT</name>
<keyword evidence="3 5" id="KW-1133">Transmembrane helix</keyword>
<evidence type="ECO:0000256" key="3">
    <source>
        <dbReference type="ARBA" id="ARBA00022989"/>
    </source>
</evidence>
<dbReference type="Proteomes" id="UP000827889">
    <property type="component" value="Chromosome 3"/>
</dbReference>
<evidence type="ECO:0000259" key="7">
    <source>
        <dbReference type="Pfam" id="PF06813"/>
    </source>
</evidence>
<keyword evidence="9" id="KW-1185">Reference proteome</keyword>
<dbReference type="AlphaFoldDB" id="A0A8B8R0U1"/>
<feature type="domain" description="NFD4 C-terminal" evidence="8">
    <location>
        <begin position="334"/>
        <end position="548"/>
    </location>
</feature>
<evidence type="ECO:0000256" key="4">
    <source>
        <dbReference type="ARBA" id="ARBA00023136"/>
    </source>
</evidence>
<dbReference type="KEGG" id="rarg:115757126"/>
<dbReference type="InterPro" id="IPR036259">
    <property type="entry name" value="MFS_trans_sf"/>
</dbReference>
<keyword evidence="6" id="KW-0732">Signal</keyword>
<dbReference type="SUPFAM" id="SSF103473">
    <property type="entry name" value="MFS general substrate transporter"/>
    <property type="match status" value="1"/>
</dbReference>
<evidence type="ECO:0000256" key="6">
    <source>
        <dbReference type="SAM" id="SignalP"/>
    </source>
</evidence>
<keyword evidence="4 5" id="KW-0472">Membrane</keyword>
<feature type="transmembrane region" description="Helical" evidence="5">
    <location>
        <begin position="478"/>
        <end position="497"/>
    </location>
</feature>
<feature type="transmembrane region" description="Helical" evidence="5">
    <location>
        <begin position="206"/>
        <end position="224"/>
    </location>
</feature>